<accession>A0ABD5WME2</accession>
<sequence length="92" mass="10271">MSHKRGRIRSADEEILEGFHRTQPDYVPFVANRLGLHLDYADERCARLTEFGLLERVTGEAVYRVTELGERYLAGEVDAADFAADGGRATGD</sequence>
<dbReference type="Proteomes" id="UP001596407">
    <property type="component" value="Unassembled WGS sequence"/>
</dbReference>
<evidence type="ECO:0000313" key="2">
    <source>
        <dbReference type="Proteomes" id="UP001596407"/>
    </source>
</evidence>
<dbReference type="Gene3D" id="1.10.10.10">
    <property type="entry name" value="Winged helix-like DNA-binding domain superfamily/Winged helix DNA-binding domain"/>
    <property type="match status" value="1"/>
</dbReference>
<organism evidence="1 2">
    <name type="scientific">Halorussus caseinilyticus</name>
    <dbReference type="NCBI Taxonomy" id="3034025"/>
    <lineage>
        <taxon>Archaea</taxon>
        <taxon>Methanobacteriati</taxon>
        <taxon>Methanobacteriota</taxon>
        <taxon>Stenosarchaea group</taxon>
        <taxon>Halobacteria</taxon>
        <taxon>Halobacteriales</taxon>
        <taxon>Haladaptataceae</taxon>
        <taxon>Halorussus</taxon>
    </lineage>
</organism>
<keyword evidence="2" id="KW-1185">Reference proteome</keyword>
<protein>
    <submittedName>
        <fullName evidence="1">DUF2250 domain-containing protein</fullName>
    </submittedName>
</protein>
<evidence type="ECO:0000313" key="1">
    <source>
        <dbReference type="EMBL" id="MFC7078988.1"/>
    </source>
</evidence>
<reference evidence="1 2" key="1">
    <citation type="journal article" date="2019" name="Int. J. Syst. Evol. Microbiol.">
        <title>The Global Catalogue of Microorganisms (GCM) 10K type strain sequencing project: providing services to taxonomists for standard genome sequencing and annotation.</title>
        <authorList>
            <consortium name="The Broad Institute Genomics Platform"/>
            <consortium name="The Broad Institute Genome Sequencing Center for Infectious Disease"/>
            <person name="Wu L."/>
            <person name="Ma J."/>
        </authorList>
    </citation>
    <scope>NUCLEOTIDE SEQUENCE [LARGE SCALE GENOMIC DNA]</scope>
    <source>
        <strain evidence="1 2">DT72</strain>
    </source>
</reference>
<dbReference type="InterPro" id="IPR036388">
    <property type="entry name" value="WH-like_DNA-bd_sf"/>
</dbReference>
<gene>
    <name evidence="1" type="ORF">ACFQJ6_01430</name>
</gene>
<dbReference type="GeneID" id="79305434"/>
<dbReference type="EMBL" id="JBHSZH010000001">
    <property type="protein sequence ID" value="MFC7078988.1"/>
    <property type="molecule type" value="Genomic_DNA"/>
</dbReference>
<comment type="caution">
    <text evidence="1">The sequence shown here is derived from an EMBL/GenBank/DDBJ whole genome shotgun (WGS) entry which is preliminary data.</text>
</comment>
<name>A0ABD5WME2_9EURY</name>
<dbReference type="AlphaFoldDB" id="A0ABD5WME2"/>
<proteinExistence type="predicted"/>
<dbReference type="RefSeq" id="WP_276282308.1">
    <property type="nucleotide sequence ID" value="NZ_CP119810.1"/>
</dbReference>